<proteinExistence type="predicted"/>
<sequence length="155" mass="17520">MDALIALLVLVCIITGFVLMVRRTNAKGRGLEVRQVHRPEPLSKEQRKALNLTARPQAALDKAWKKANKPDATTRTRAIRTGWRMGEVAFTYEDSAGDISHRTVTAHSVTSVYIKGECHDRQAERTFRLDRIIGDLTDCETGEILNPKKWASRHK</sequence>
<dbReference type="AlphaFoldDB" id="A0A4V4R8K2"/>
<accession>A0A4V4R8K2</accession>
<dbReference type="OrthoDB" id="7027971at2"/>
<reference evidence="2 3" key="1">
    <citation type="submission" date="2018-10" db="EMBL/GenBank/DDBJ databases">
        <title>Pseudomonas leptonychotis sp. nov., isolated from Weddell seals in Antarctica.</title>
        <authorList>
            <person name="Novakova D."/>
            <person name="Svec P."/>
            <person name="Kralova S."/>
            <person name="Kristofova L."/>
            <person name="Zeman M."/>
            <person name="Pantucek R."/>
            <person name="Maslanova I."/>
            <person name="Sedlacek I."/>
        </authorList>
    </citation>
    <scope>NUCLEOTIDE SEQUENCE [LARGE SCALE GENOMIC DNA]</scope>
    <source>
        <strain evidence="2 3">CCM 8849</strain>
    </source>
</reference>
<evidence type="ECO:0000313" key="2">
    <source>
        <dbReference type="EMBL" id="TIH10814.1"/>
    </source>
</evidence>
<dbReference type="Proteomes" id="UP000307541">
    <property type="component" value="Unassembled WGS sequence"/>
</dbReference>
<organism evidence="2 3">
    <name type="scientific">Pseudomonas leptonychotis</name>
    <dbReference type="NCBI Taxonomy" id="2448482"/>
    <lineage>
        <taxon>Bacteria</taxon>
        <taxon>Pseudomonadati</taxon>
        <taxon>Pseudomonadota</taxon>
        <taxon>Gammaproteobacteria</taxon>
        <taxon>Pseudomonadales</taxon>
        <taxon>Pseudomonadaceae</taxon>
        <taxon>Pseudomonas</taxon>
    </lineage>
</organism>
<dbReference type="Pfam" id="PF13280">
    <property type="entry name" value="WYL"/>
    <property type="match status" value="1"/>
</dbReference>
<dbReference type="RefSeq" id="WP_136664092.1">
    <property type="nucleotide sequence ID" value="NZ_RFLV01000001.1"/>
</dbReference>
<name>A0A4V4R8K2_9PSED</name>
<dbReference type="EMBL" id="RFLV01000001">
    <property type="protein sequence ID" value="TIH10814.1"/>
    <property type="molecule type" value="Genomic_DNA"/>
</dbReference>
<gene>
    <name evidence="2" type="ORF">D8779_09100</name>
</gene>
<dbReference type="InterPro" id="IPR026881">
    <property type="entry name" value="WYL_dom"/>
</dbReference>
<protein>
    <recommendedName>
        <fullName evidence="1">WYL domain-containing protein</fullName>
    </recommendedName>
</protein>
<evidence type="ECO:0000259" key="1">
    <source>
        <dbReference type="Pfam" id="PF13280"/>
    </source>
</evidence>
<comment type="caution">
    <text evidence="2">The sequence shown here is derived from an EMBL/GenBank/DDBJ whole genome shotgun (WGS) entry which is preliminary data.</text>
</comment>
<evidence type="ECO:0000313" key="3">
    <source>
        <dbReference type="Proteomes" id="UP000307541"/>
    </source>
</evidence>
<feature type="domain" description="WYL" evidence="1">
    <location>
        <begin position="87"/>
        <end position="132"/>
    </location>
</feature>
<keyword evidence="3" id="KW-1185">Reference proteome</keyword>